<evidence type="ECO:0000313" key="3">
    <source>
        <dbReference type="Proteomes" id="UP000811609"/>
    </source>
</evidence>
<evidence type="ECO:0000313" key="2">
    <source>
        <dbReference type="EMBL" id="KAG6655224.1"/>
    </source>
</evidence>
<protein>
    <recommendedName>
        <fullName evidence="4">ATP synthase F0 subunit 8</fullName>
    </recommendedName>
</protein>
<keyword evidence="1" id="KW-0732">Signal</keyword>
<reference evidence="2" key="1">
    <citation type="submission" date="2020-12" db="EMBL/GenBank/DDBJ databases">
        <title>WGS assembly of Carya illinoinensis cv. Pawnee.</title>
        <authorList>
            <person name="Platts A."/>
            <person name="Shu S."/>
            <person name="Wright S."/>
            <person name="Barry K."/>
            <person name="Edger P."/>
            <person name="Pires J.C."/>
            <person name="Schmutz J."/>
        </authorList>
    </citation>
    <scope>NUCLEOTIDE SEQUENCE</scope>
    <source>
        <tissue evidence="2">Leaf</tissue>
    </source>
</reference>
<feature type="chain" id="PRO_5035882562" description="ATP synthase F0 subunit 8" evidence="1">
    <location>
        <begin position="25"/>
        <end position="51"/>
    </location>
</feature>
<accession>A0A8T1QM99</accession>
<name>A0A8T1QM99_CARIL</name>
<keyword evidence="3" id="KW-1185">Reference proteome</keyword>
<feature type="signal peptide" evidence="1">
    <location>
        <begin position="1"/>
        <end position="24"/>
    </location>
</feature>
<evidence type="ECO:0008006" key="4">
    <source>
        <dbReference type="Google" id="ProtNLM"/>
    </source>
</evidence>
<dbReference type="EMBL" id="CM031813">
    <property type="protein sequence ID" value="KAG6655224.1"/>
    <property type="molecule type" value="Genomic_DNA"/>
</dbReference>
<sequence>MLDPISVFTSFLLLLVSSQQRISSYRLFLYIFNQNREFSQLCNFQLFQLSV</sequence>
<comment type="caution">
    <text evidence="2">The sequence shown here is derived from an EMBL/GenBank/DDBJ whole genome shotgun (WGS) entry which is preliminary data.</text>
</comment>
<proteinExistence type="predicted"/>
<gene>
    <name evidence="2" type="ORF">CIPAW_05G200700</name>
</gene>
<organism evidence="2 3">
    <name type="scientific">Carya illinoinensis</name>
    <name type="common">Pecan</name>
    <dbReference type="NCBI Taxonomy" id="32201"/>
    <lineage>
        <taxon>Eukaryota</taxon>
        <taxon>Viridiplantae</taxon>
        <taxon>Streptophyta</taxon>
        <taxon>Embryophyta</taxon>
        <taxon>Tracheophyta</taxon>
        <taxon>Spermatophyta</taxon>
        <taxon>Magnoliopsida</taxon>
        <taxon>eudicotyledons</taxon>
        <taxon>Gunneridae</taxon>
        <taxon>Pentapetalae</taxon>
        <taxon>rosids</taxon>
        <taxon>fabids</taxon>
        <taxon>Fagales</taxon>
        <taxon>Juglandaceae</taxon>
        <taxon>Carya</taxon>
    </lineage>
</organism>
<dbReference type="AlphaFoldDB" id="A0A8T1QM99"/>
<evidence type="ECO:0000256" key="1">
    <source>
        <dbReference type="SAM" id="SignalP"/>
    </source>
</evidence>
<dbReference type="Proteomes" id="UP000811609">
    <property type="component" value="Chromosome 5"/>
</dbReference>